<organism evidence="4 5">
    <name type="scientific">Hesseltinella vesiculosa</name>
    <dbReference type="NCBI Taxonomy" id="101127"/>
    <lineage>
        <taxon>Eukaryota</taxon>
        <taxon>Fungi</taxon>
        <taxon>Fungi incertae sedis</taxon>
        <taxon>Mucoromycota</taxon>
        <taxon>Mucoromycotina</taxon>
        <taxon>Mucoromycetes</taxon>
        <taxon>Mucorales</taxon>
        <taxon>Cunninghamellaceae</taxon>
        <taxon>Hesseltinella</taxon>
    </lineage>
</organism>
<dbReference type="Gene3D" id="1.10.357.150">
    <property type="match status" value="1"/>
</dbReference>
<feature type="compositionally biased region" description="Polar residues" evidence="1">
    <location>
        <begin position="409"/>
        <end position="422"/>
    </location>
</feature>
<evidence type="ECO:0008006" key="6">
    <source>
        <dbReference type="Google" id="ProtNLM"/>
    </source>
</evidence>
<gene>
    <name evidence="4" type="ORF">DM01DRAFT_1386875</name>
</gene>
<dbReference type="GO" id="GO:0007094">
    <property type="term" value="P:mitotic spindle assembly checkpoint signaling"/>
    <property type="evidence" value="ECO:0007669"/>
    <property type="project" value="TreeGrafter"/>
</dbReference>
<proteinExistence type="predicted"/>
<sequence length="1085" mass="121391">MILYLNTLANYLINDTHLQFNQTLLSTCSQLLGLSKKLDYVAHLHNQGQLQQASEHLLAIEWPNDGRTVVAVESLRQRSKQYHQQLLDTIHEGTDIDLVAAASEDQDYTLTCVVSLADGNGSFTKQELAISLAVKVLTNLDTALAFLFHHIFNGSRNLQELQRLYGHMVLPDTFEQLIINVIEPAVPSAAASATLFDTLSSMASTATGLEKKWLSEYTGVSSPLDISIAKYVSQFDQHMAQRRKNKLVDSARQVMLRKIYDAEWDDTEQLKLTQTPRVIWAMVQEIMNEAEQLQQQTQEAATYPCTLAALQKSVKDIIEMYLAIMPSVHRCVLLQHSTNSMVFYNDCHWLANRIDQSLPDTLNPSVRQLRQLGNYWQFMVVSRPLNNTAALLHRVWEQKQKQRERIQGIETSPRGSIDSENTRPSLSLDEVIQLAIDQIEKLAAIIVEVVTNETYHATIVQLVDGLLSRLIQDILSMDDIGADESHTIASAFNTVAQLSNVAYWKNADTTPSEMQLRQWLHHWQMFWMLKDMLDMTMNDILEALQRGSLCMFTHEQLVHLVCALFADSPRRDDTIMTIQASDLQKQQPDGLVSTDLGRNLTMKRANSPADEGTLSSSGSLGYAVESVRSPDTSQRWNLDQNVTGDTTWWNEDNWSNEDDTTSPNEITVEVAGNFTESMDDSYLGLTQTCAKDQEIQKLQQNESDQPCQPFLETCDKLEPVYQSQNIAEHETDFLNENDGWYVDEDVLGVDDTPKTQSCAVQTSADVDETSIGPELQTRLATNDYQSIVHVDKTDNHLPGFNNVTNHNLIEATNQATSQSDLRDDVSESPSDPSISLMTMNQVSDDVMTSRLLQHNDDTIFDNWSDGSGSLSQPTEFPVEMAESGVGSTGGAVLSCTLKHEYQCQSEYEDDLANQQQNVGELETMDLIPSLDSLSYERTTPSTAQTNAQGYDEFSGAASTTSVSDVPLTQQQAYITSTAPSLQASEPSDTTNRWQFDIEDTNEGWNQDGWSEDEDVLQLDLDSPMATTHQPLDNNSPASNTLANLPHNNFIIATDDNAEWEQEGWSDGEDFSSLLNNALTGAQHSD</sequence>
<protein>
    <recommendedName>
        <fullName evidence="6">Retrograde transport protein Dsl1 C-terminal domain-containing protein</fullName>
    </recommendedName>
</protein>
<evidence type="ECO:0000259" key="3">
    <source>
        <dbReference type="Pfam" id="PF22766"/>
    </source>
</evidence>
<dbReference type="Proteomes" id="UP000242146">
    <property type="component" value="Unassembled WGS sequence"/>
</dbReference>
<feature type="domain" description="ZW10 C-terminal helical" evidence="3">
    <location>
        <begin position="432"/>
        <end position="578"/>
    </location>
</feature>
<feature type="region of interest" description="Disordered" evidence="1">
    <location>
        <begin position="814"/>
        <end position="835"/>
    </location>
</feature>
<dbReference type="OrthoDB" id="534815at2759"/>
<reference evidence="4 5" key="1">
    <citation type="submission" date="2016-07" db="EMBL/GenBank/DDBJ databases">
        <title>Pervasive Adenine N6-methylation of Active Genes in Fungi.</title>
        <authorList>
            <consortium name="DOE Joint Genome Institute"/>
            <person name="Mondo S.J."/>
            <person name="Dannebaum R.O."/>
            <person name="Kuo R.C."/>
            <person name="Labutti K."/>
            <person name="Haridas S."/>
            <person name="Kuo A."/>
            <person name="Salamov A."/>
            <person name="Ahrendt S.R."/>
            <person name="Lipzen A."/>
            <person name="Sullivan W."/>
            <person name="Andreopoulos W.B."/>
            <person name="Clum A."/>
            <person name="Lindquist E."/>
            <person name="Daum C."/>
            <person name="Ramamoorthy G.K."/>
            <person name="Gryganskyi A."/>
            <person name="Culley D."/>
            <person name="Magnuson J.K."/>
            <person name="James T.Y."/>
            <person name="O'Malley M.A."/>
            <person name="Stajich J.E."/>
            <person name="Spatafora J.W."/>
            <person name="Visel A."/>
            <person name="Grigoriev I.V."/>
        </authorList>
    </citation>
    <scope>NUCLEOTIDE SEQUENCE [LARGE SCALE GENOMIC DNA]</scope>
    <source>
        <strain evidence="4 5">NRRL 3301</strain>
    </source>
</reference>
<dbReference type="GO" id="GO:1990423">
    <property type="term" value="C:RZZ complex"/>
    <property type="evidence" value="ECO:0007669"/>
    <property type="project" value="TreeGrafter"/>
</dbReference>
<evidence type="ECO:0000259" key="2">
    <source>
        <dbReference type="Pfam" id="PF20666"/>
    </source>
</evidence>
<dbReference type="Pfam" id="PF22766">
    <property type="entry name" value="ZW10_C2"/>
    <property type="match status" value="1"/>
</dbReference>
<dbReference type="PANTHER" id="PTHR12205">
    <property type="entry name" value="CENTROMERE/KINETOCHORE PROTEIN ZW10"/>
    <property type="match status" value="1"/>
</dbReference>
<feature type="domain" description="Centromere/kinetochore protein zw10 C-terminal" evidence="2">
    <location>
        <begin position="282"/>
        <end position="354"/>
    </location>
</feature>
<dbReference type="STRING" id="101127.A0A1X2G464"/>
<name>A0A1X2G464_9FUNG</name>
<dbReference type="AlphaFoldDB" id="A0A1X2G464"/>
<dbReference type="GO" id="GO:0005737">
    <property type="term" value="C:cytoplasm"/>
    <property type="evidence" value="ECO:0007669"/>
    <property type="project" value="GOC"/>
</dbReference>
<evidence type="ECO:0000313" key="4">
    <source>
        <dbReference type="EMBL" id="ORX44444.1"/>
    </source>
</evidence>
<dbReference type="GO" id="GO:0006888">
    <property type="term" value="P:endoplasmic reticulum to Golgi vesicle-mediated transport"/>
    <property type="evidence" value="ECO:0007669"/>
    <property type="project" value="TreeGrafter"/>
</dbReference>
<keyword evidence="5" id="KW-1185">Reference proteome</keyword>
<comment type="caution">
    <text evidence="4">The sequence shown here is derived from an EMBL/GenBank/DDBJ whole genome shotgun (WGS) entry which is preliminary data.</text>
</comment>
<dbReference type="Pfam" id="PF20666">
    <property type="entry name" value="ZW10_C"/>
    <property type="match status" value="1"/>
</dbReference>
<evidence type="ECO:0000256" key="1">
    <source>
        <dbReference type="SAM" id="MobiDB-lite"/>
    </source>
</evidence>
<feature type="region of interest" description="Disordered" evidence="1">
    <location>
        <begin position="403"/>
        <end position="422"/>
    </location>
</feature>
<dbReference type="InterPro" id="IPR048343">
    <property type="entry name" value="ZW10_C"/>
</dbReference>
<accession>A0A1X2G464</accession>
<dbReference type="InterPro" id="IPR055148">
    <property type="entry name" value="ZW10_C_2"/>
</dbReference>
<dbReference type="PANTHER" id="PTHR12205:SF0">
    <property type="entry name" value="CENTROMERE_KINETOCHORE PROTEIN ZW10 HOMOLOG"/>
    <property type="match status" value="1"/>
</dbReference>
<dbReference type="EMBL" id="MCGT01000048">
    <property type="protein sequence ID" value="ORX44444.1"/>
    <property type="molecule type" value="Genomic_DNA"/>
</dbReference>
<dbReference type="InterPro" id="IPR046362">
    <property type="entry name" value="Zw10/DSL1_C_sf"/>
</dbReference>
<evidence type="ECO:0000313" key="5">
    <source>
        <dbReference type="Proteomes" id="UP000242146"/>
    </source>
</evidence>